<feature type="compositionally biased region" description="Acidic residues" evidence="9">
    <location>
        <begin position="1413"/>
        <end position="1423"/>
    </location>
</feature>
<evidence type="ECO:0000313" key="13">
    <source>
        <dbReference type="Proteomes" id="UP000239899"/>
    </source>
</evidence>
<dbReference type="CDD" id="cd18795">
    <property type="entry name" value="SF2_C_Ski2"/>
    <property type="match status" value="1"/>
</dbReference>
<dbReference type="InterPro" id="IPR002298">
    <property type="entry name" value="DNA_polymerase_A"/>
</dbReference>
<feature type="domain" description="Helicase C-terminal" evidence="11">
    <location>
        <begin position="751"/>
        <end position="975"/>
    </location>
</feature>
<comment type="catalytic activity">
    <reaction evidence="7">
        <text>DNA(n) + a 2'-deoxyribonucleoside 5'-triphosphate = DNA(n+1) + diphosphate</text>
        <dbReference type="Rhea" id="RHEA:22508"/>
        <dbReference type="Rhea" id="RHEA-COMP:17339"/>
        <dbReference type="Rhea" id="RHEA-COMP:17340"/>
        <dbReference type="ChEBI" id="CHEBI:33019"/>
        <dbReference type="ChEBI" id="CHEBI:61560"/>
        <dbReference type="ChEBI" id="CHEBI:173112"/>
        <dbReference type="EC" id="2.7.7.7"/>
    </reaction>
</comment>
<evidence type="ECO:0000256" key="9">
    <source>
        <dbReference type="SAM" id="MobiDB-lite"/>
    </source>
</evidence>
<dbReference type="SMART" id="SM00490">
    <property type="entry name" value="HELICc"/>
    <property type="match status" value="1"/>
</dbReference>
<dbReference type="EC" id="2.7.7.7" evidence="1"/>
<dbReference type="InterPro" id="IPR043502">
    <property type="entry name" value="DNA/RNA_pol_sf"/>
</dbReference>
<dbReference type="Pfam" id="PF21099">
    <property type="entry name" value="POLQ_helical"/>
    <property type="match status" value="1"/>
</dbReference>
<dbReference type="PANTHER" id="PTHR10133:SF62">
    <property type="entry name" value="DNA POLYMERASE THETA"/>
    <property type="match status" value="1"/>
</dbReference>
<dbReference type="Gene3D" id="3.30.70.370">
    <property type="match status" value="1"/>
</dbReference>
<dbReference type="Gene3D" id="3.40.50.300">
    <property type="entry name" value="P-loop containing nucleotide triphosphate hydrolases"/>
    <property type="match status" value="2"/>
</dbReference>
<name>A0A2P6TK08_CHLSO</name>
<reference evidence="12 13" key="1">
    <citation type="journal article" date="2018" name="Plant J.">
        <title>Genome sequences of Chlorella sorokiniana UTEX 1602 and Micractinium conductrix SAG 241.80: implications to maltose excretion by a green alga.</title>
        <authorList>
            <person name="Arriola M.B."/>
            <person name="Velmurugan N."/>
            <person name="Zhang Y."/>
            <person name="Plunkett M.H."/>
            <person name="Hondzo H."/>
            <person name="Barney B.M."/>
        </authorList>
    </citation>
    <scope>NUCLEOTIDE SEQUENCE [LARGE SCALE GENOMIC DNA]</scope>
    <source>
        <strain evidence="13">UTEX 1602</strain>
    </source>
</reference>
<feature type="coiled-coil region" evidence="8">
    <location>
        <begin position="1260"/>
        <end position="1294"/>
    </location>
</feature>
<keyword evidence="13" id="KW-1185">Reference proteome</keyword>
<dbReference type="InterPro" id="IPR046931">
    <property type="entry name" value="HTH_61"/>
</dbReference>
<dbReference type="Pfam" id="PF25453">
    <property type="entry name" value="DUF7898"/>
    <property type="match status" value="1"/>
</dbReference>
<keyword evidence="2" id="KW-0808">Transferase</keyword>
<evidence type="ECO:0000256" key="2">
    <source>
        <dbReference type="ARBA" id="ARBA00022679"/>
    </source>
</evidence>
<evidence type="ECO:0000256" key="1">
    <source>
        <dbReference type="ARBA" id="ARBA00012417"/>
    </source>
</evidence>
<dbReference type="Gene3D" id="3.30.420.10">
    <property type="entry name" value="Ribonuclease H-like superfamily/Ribonuclease H"/>
    <property type="match status" value="1"/>
</dbReference>
<keyword evidence="3" id="KW-0548">Nucleotidyltransferase</keyword>
<feature type="region of interest" description="Disordered" evidence="9">
    <location>
        <begin position="407"/>
        <end position="492"/>
    </location>
</feature>
<dbReference type="PRINTS" id="PR00868">
    <property type="entry name" value="DNAPOLI"/>
</dbReference>
<feature type="compositionally biased region" description="Low complexity" evidence="9">
    <location>
        <begin position="1329"/>
        <end position="1346"/>
    </location>
</feature>
<dbReference type="SUPFAM" id="SSF52540">
    <property type="entry name" value="P-loop containing nucleoside triphosphate hydrolases"/>
    <property type="match status" value="1"/>
</dbReference>
<dbReference type="InterPro" id="IPR048960">
    <property type="entry name" value="POLQ-like_helical"/>
</dbReference>
<evidence type="ECO:0000256" key="5">
    <source>
        <dbReference type="ARBA" id="ARBA00022840"/>
    </source>
</evidence>
<dbReference type="InterPro" id="IPR001098">
    <property type="entry name" value="DNA-dir_DNA_pol_A_palm_dom"/>
</dbReference>
<dbReference type="CDD" id="cd18026">
    <property type="entry name" value="DEXHc_POLQ-like"/>
    <property type="match status" value="1"/>
</dbReference>
<dbReference type="STRING" id="3076.A0A2P6TK08"/>
<feature type="compositionally biased region" description="Low complexity" evidence="9">
    <location>
        <begin position="169"/>
        <end position="189"/>
    </location>
</feature>
<accession>A0A2P6TK08</accession>
<dbReference type="InterPro" id="IPR057220">
    <property type="entry name" value="DUF7898"/>
</dbReference>
<feature type="compositionally biased region" description="Low complexity" evidence="9">
    <location>
        <begin position="1353"/>
        <end position="1376"/>
    </location>
</feature>
<gene>
    <name evidence="12" type="ORF">C2E21_6609</name>
</gene>
<evidence type="ECO:0000259" key="11">
    <source>
        <dbReference type="PROSITE" id="PS51194"/>
    </source>
</evidence>
<dbReference type="InterPro" id="IPR014001">
    <property type="entry name" value="Helicase_ATP-bd"/>
</dbReference>
<dbReference type="Gene3D" id="1.20.1060.10">
    <property type="entry name" value="Taq DNA Polymerase, Chain T, domain 4"/>
    <property type="match status" value="1"/>
</dbReference>
<feature type="compositionally biased region" description="Low complexity" evidence="9">
    <location>
        <begin position="291"/>
        <end position="325"/>
    </location>
</feature>
<keyword evidence="12" id="KW-0378">Hydrolase</keyword>
<dbReference type="Pfam" id="PF00271">
    <property type="entry name" value="Helicase_C"/>
    <property type="match status" value="1"/>
</dbReference>
<dbReference type="GO" id="GO:0006302">
    <property type="term" value="P:double-strand break repair"/>
    <property type="evidence" value="ECO:0007669"/>
    <property type="project" value="TreeGrafter"/>
</dbReference>
<keyword evidence="4" id="KW-0547">Nucleotide-binding</keyword>
<dbReference type="PROSITE" id="PS00447">
    <property type="entry name" value="DNA_POLYMERASE_A"/>
    <property type="match status" value="1"/>
</dbReference>
<dbReference type="EMBL" id="LHPG02000013">
    <property type="protein sequence ID" value="PRW44411.1"/>
    <property type="molecule type" value="Genomic_DNA"/>
</dbReference>
<dbReference type="GO" id="GO:0004386">
    <property type="term" value="F:helicase activity"/>
    <property type="evidence" value="ECO:0007669"/>
    <property type="project" value="UniProtKB-KW"/>
</dbReference>
<feature type="compositionally biased region" description="Low complexity" evidence="9">
    <location>
        <begin position="1299"/>
        <end position="1320"/>
    </location>
</feature>
<keyword evidence="6" id="KW-0239">DNA-directed DNA polymerase</keyword>
<dbReference type="PANTHER" id="PTHR10133">
    <property type="entry name" value="DNA POLYMERASE I"/>
    <property type="match status" value="1"/>
</dbReference>
<organism evidence="12 13">
    <name type="scientific">Chlorella sorokiniana</name>
    <name type="common">Freshwater green alga</name>
    <dbReference type="NCBI Taxonomy" id="3076"/>
    <lineage>
        <taxon>Eukaryota</taxon>
        <taxon>Viridiplantae</taxon>
        <taxon>Chlorophyta</taxon>
        <taxon>core chlorophytes</taxon>
        <taxon>Trebouxiophyceae</taxon>
        <taxon>Chlorellales</taxon>
        <taxon>Chlorellaceae</taxon>
        <taxon>Chlorella clade</taxon>
        <taxon>Chlorella</taxon>
    </lineage>
</organism>
<feature type="region of interest" description="Disordered" evidence="9">
    <location>
        <begin position="248"/>
        <end position="268"/>
    </location>
</feature>
<dbReference type="SMART" id="SM00487">
    <property type="entry name" value="DEXDc"/>
    <property type="match status" value="1"/>
</dbReference>
<dbReference type="SUPFAM" id="SSF56672">
    <property type="entry name" value="DNA/RNA polymerases"/>
    <property type="match status" value="1"/>
</dbReference>
<dbReference type="FunFam" id="3.40.50.300:FF:000968">
    <property type="entry name" value="Helicase and polymerase-containing protein TEBICHI"/>
    <property type="match status" value="1"/>
</dbReference>
<dbReference type="GO" id="GO:0003887">
    <property type="term" value="F:DNA-directed DNA polymerase activity"/>
    <property type="evidence" value="ECO:0007669"/>
    <property type="project" value="UniProtKB-KW"/>
</dbReference>
<feature type="compositionally biased region" description="Polar residues" evidence="9">
    <location>
        <begin position="347"/>
        <end position="357"/>
    </location>
</feature>
<proteinExistence type="predicted"/>
<feature type="region of interest" description="Disordered" evidence="9">
    <location>
        <begin position="107"/>
        <end position="219"/>
    </location>
</feature>
<comment type="caution">
    <text evidence="12">The sequence shown here is derived from an EMBL/GenBank/DDBJ whole genome shotgun (WGS) entry which is preliminary data.</text>
</comment>
<evidence type="ECO:0000259" key="10">
    <source>
        <dbReference type="PROSITE" id="PS51192"/>
    </source>
</evidence>
<evidence type="ECO:0000313" key="12">
    <source>
        <dbReference type="EMBL" id="PRW44411.1"/>
    </source>
</evidence>
<dbReference type="CDD" id="cd08638">
    <property type="entry name" value="DNA_pol_A_theta"/>
    <property type="match status" value="1"/>
</dbReference>
<keyword evidence="5" id="KW-0067">ATP-binding</keyword>
<feature type="region of interest" description="Disordered" evidence="9">
    <location>
        <begin position="285"/>
        <end position="358"/>
    </location>
</feature>
<dbReference type="InterPro" id="IPR036397">
    <property type="entry name" value="RNaseH_sf"/>
</dbReference>
<feature type="region of interest" description="Disordered" evidence="9">
    <location>
        <begin position="1"/>
        <end position="27"/>
    </location>
</feature>
<dbReference type="PROSITE" id="PS51194">
    <property type="entry name" value="HELICASE_CTER"/>
    <property type="match status" value="1"/>
</dbReference>
<feature type="compositionally biased region" description="Acidic residues" evidence="9">
    <location>
        <begin position="407"/>
        <end position="418"/>
    </location>
</feature>
<sequence length="2157" mass="228583">MHTLPGVDYVPDTPEEEGLAAAADQQAALQQQLNGGGDALLRQALRRSAEKARSSDDAGAATAVAAAVAAPSAAQAQQAAGLPAVQAGGAPPSAAALTRDLTNQPYVAAPTSSAPVSAAPQAQGGAHPPFRPVLPPQLGAGGPVPLAQHQRQQQPASFLAGARAALQEASAGGAQHSMQQQQAQQQHAQTAPLQPLHQAQARPGQAPQLPLHRSPHATGLASVPIPVTAAAPADSTPQALQLGLERTPGAEAGAPLSGKTDGGASFASDMDDELLNRIASLERKALQASHQQAQQPGQPAPPVAGFQQQQAQQAAAPPQQQQQQVRATTVPAPLAGQSLPRVPPSSDGPNTGWSDTPDSACLAALDRLEQAAAGRVAATVEGADGAGGAAAAPATEAPRAFDYLYSEDDDEDSEDEEADRNLPLLSQYVQSGGGRSSPARRQQEERRRGASRSPLGLGTGGEGEGETPGQDARSPLGGQPPASGPDGSPMLSADPAVIESYLSADLAAAFRKATGITGRLYDWQAECLTQEGVLSGRNLVYCAPTSGGKSLVAEVLMLRRILTTNRPAMLVLPFVSICSEKSEHLSKVLGAIGKEVKEFYGGNHSQAALTATTGVIVCTIEKANIIINRMLEDQTLGLLSCLVVDELHMVGEDGRGYQLELLLTKLRYAAAACDDADGDYLSEGLQIVGMSATLPNVDKVAKWLNAELFQTDFRPVPLQSYMKKGLALYDEALQLTRALEVPPGWDTSKNGDSDHCALLARETVAGGHSVLVFCGTKQGCEVTAKRAARMIDILERQLRLKDYASSQRPSRASLLEELRRVPGGADPGLLECVARGAAFHHAGLSVEERDIVELAYRCGAVSVLCATSTLAAGVNLPARRVIIRHAWKGRPTTPIDGTCYRQMAGRAGRAGIDTHGECILINQDIGQAVCEKLFTSGAAPVASCLVEDKKGMKRAMLEVVVSGAVVEPPDVERYIRCTLLAAMNDYQKVADTTIAALRWLGAKEHPFIFWDETSRTFQPTPFGKAVLASGLPPEDCLVLKDDLERARRSFVMTTELHLTYLCVPPAQAVAYLDWGRFQNALGTLAPADASVSQKVGVDRAFVMRQARGIRAGGPQDVEKERICKRFWTALILTDIIAEVDVETVMRKFQVRRGDIQDLQDKAARHASMTAAFCERLGWYDLEALIAKFQSRVLHGVRPEILALSEIPFVKAYTARLLYRAGLRTPEAVAAVENVDQIVSILADSKNPDSRNKLLVRRQALKILRGARELLNRRARELREQAEEAFRLVESADKVELAHGEAAAQEVAAGEGVDGAAAERPAGPEEHGQQDVGQPAAAQQQQQQLGERPGGGAVATAAADGAGSGRAARPSGRSVAGAGAGPGRSVQTAVAAEGGRGSGGTTSWRSGGGAGEASDGEEGEEDGAALDAPSEAEQPPDAWRYGGLAGVHVLDQPEDVRQMVALLLGPAQQAQQAQQAGQRYEFVGFVFDTVATGSAAGAAALLPKGPTAAQRRDNAAHDKQSADVGVRLEGVALSWRSGQAFYVPLNRRDDLLAELAPLFASPALEKATWDLRAQLAAVTRVLGRAALGVPGADVPRGALALRDPLVDVRVAAWLSTPDDKKLKDENAHSVGGRQELFTLSSMLKSKGGASVWAEATQGTAGSAAAVGQRRADAGRAAAQARKMWHLLRSRLRGDELLPPLWRTEMPLVRVVVDMEAAGLAVNEDILNTEEPQLQRRIQELEALAHQAAGREFNLGSPQEVSHVLFEVLAIPPPPNARDLKGGGFSTGQEVLLELAKDHAIARIIWEHRKLRTLLNRFVQGFKMHLAYAEAVAYPGGLLLKRIRGSINQTCADTGRLAMDEPNLQCVPKPRAYKVLLSPSDAAAAAGSGEDKASGHELRTANLRAAFVAPPGCVLLSADYRQIEFRLMAHFSGDEGLCRIFGDAGGADPFVLLAAQWLGIPASQVTQQQRDHAKQLTYGLLYGMGAAKLADELGCGLEEAKDAQEKFRRSLPGVEAWQARVVQECKRQGYVETIAGRRRYLPEINSKSGQKRAAAERKAKNTVAQGSAADLAKAAMIAIHTALARQLPPGSARLVLQIHDEFLLEVAEPLLPHVACLVRDCMEGAAAAVRLRVPLRVRLAAGPSWGQLGDLQLPPSQRG</sequence>
<dbReference type="InterPro" id="IPR019760">
    <property type="entry name" value="DNA-dir_DNA_pol_A_CS"/>
</dbReference>
<evidence type="ECO:0000256" key="3">
    <source>
        <dbReference type="ARBA" id="ARBA00022695"/>
    </source>
</evidence>
<keyword evidence="8" id="KW-0175">Coiled coil</keyword>
<dbReference type="Proteomes" id="UP000239899">
    <property type="component" value="Unassembled WGS sequence"/>
</dbReference>
<keyword evidence="12" id="KW-0347">Helicase</keyword>
<protein>
    <recommendedName>
        <fullName evidence="1">DNA-directed DNA polymerase</fullName>
        <ecNumber evidence="1">2.7.7.7</ecNumber>
    </recommendedName>
</protein>
<evidence type="ECO:0000256" key="8">
    <source>
        <dbReference type="SAM" id="Coils"/>
    </source>
</evidence>
<dbReference type="GO" id="GO:0006261">
    <property type="term" value="P:DNA-templated DNA replication"/>
    <property type="evidence" value="ECO:0007669"/>
    <property type="project" value="InterPro"/>
</dbReference>
<dbReference type="FunFam" id="1.10.150.20:FF:000002">
    <property type="entry name" value="DNA polymerase I"/>
    <property type="match status" value="1"/>
</dbReference>
<dbReference type="Pfam" id="PF20470">
    <property type="entry name" value="HTH_61"/>
    <property type="match status" value="1"/>
</dbReference>
<dbReference type="Gene3D" id="1.10.150.20">
    <property type="entry name" value="5' to 3' exonuclease, C-terminal subdomain"/>
    <property type="match status" value="1"/>
</dbReference>
<evidence type="ECO:0000256" key="7">
    <source>
        <dbReference type="ARBA" id="ARBA00049244"/>
    </source>
</evidence>
<dbReference type="Gene3D" id="1.10.3380.20">
    <property type="match status" value="1"/>
</dbReference>
<dbReference type="InterPro" id="IPR001650">
    <property type="entry name" value="Helicase_C-like"/>
</dbReference>
<feature type="domain" description="Helicase ATP-binding" evidence="10">
    <location>
        <begin position="530"/>
        <end position="712"/>
    </location>
</feature>
<dbReference type="Pfam" id="PF00270">
    <property type="entry name" value="DEAD"/>
    <property type="match status" value="1"/>
</dbReference>
<dbReference type="OrthoDB" id="511028at2759"/>
<dbReference type="Pfam" id="PF00476">
    <property type="entry name" value="DNA_pol_A"/>
    <property type="match status" value="1"/>
</dbReference>
<dbReference type="GO" id="GO:0003677">
    <property type="term" value="F:DNA binding"/>
    <property type="evidence" value="ECO:0007669"/>
    <property type="project" value="InterPro"/>
</dbReference>
<dbReference type="PROSITE" id="PS51192">
    <property type="entry name" value="HELICASE_ATP_BIND_1"/>
    <property type="match status" value="1"/>
</dbReference>
<feature type="compositionally biased region" description="Low complexity" evidence="9">
    <location>
        <begin position="107"/>
        <end position="128"/>
    </location>
</feature>
<feature type="compositionally biased region" description="Gly residues" evidence="9">
    <location>
        <begin position="1393"/>
        <end position="1410"/>
    </location>
</feature>
<feature type="region of interest" description="Disordered" evidence="9">
    <location>
        <begin position="1299"/>
        <end position="1439"/>
    </location>
</feature>
<dbReference type="GO" id="GO:0005524">
    <property type="term" value="F:ATP binding"/>
    <property type="evidence" value="ECO:0007669"/>
    <property type="project" value="UniProtKB-KW"/>
</dbReference>
<dbReference type="InterPro" id="IPR011545">
    <property type="entry name" value="DEAD/DEAH_box_helicase_dom"/>
</dbReference>
<dbReference type="SUPFAM" id="SSF158702">
    <property type="entry name" value="Sec63 N-terminal domain-like"/>
    <property type="match status" value="1"/>
</dbReference>
<dbReference type="InterPro" id="IPR027417">
    <property type="entry name" value="P-loop_NTPase"/>
</dbReference>
<dbReference type="SMART" id="SM00482">
    <property type="entry name" value="POLAc"/>
    <property type="match status" value="1"/>
</dbReference>
<evidence type="ECO:0000256" key="6">
    <source>
        <dbReference type="ARBA" id="ARBA00022932"/>
    </source>
</evidence>
<evidence type="ECO:0000256" key="4">
    <source>
        <dbReference type="ARBA" id="ARBA00022741"/>
    </source>
</evidence>